<dbReference type="InterPro" id="IPR011004">
    <property type="entry name" value="Trimer_LpxA-like_sf"/>
</dbReference>
<dbReference type="PANTHER" id="PTHR23416:SF78">
    <property type="entry name" value="LIPOPOLYSACCHARIDE BIOSYNTHESIS O-ACETYL TRANSFERASE WBBJ-RELATED"/>
    <property type="match status" value="1"/>
</dbReference>
<dbReference type="Gene3D" id="2.160.10.10">
    <property type="entry name" value="Hexapeptide repeat proteins"/>
    <property type="match status" value="1"/>
</dbReference>
<dbReference type="GO" id="GO:0016740">
    <property type="term" value="F:transferase activity"/>
    <property type="evidence" value="ECO:0007669"/>
    <property type="project" value="UniProtKB-KW"/>
</dbReference>
<evidence type="ECO:0008006" key="5">
    <source>
        <dbReference type="Google" id="ProtNLM"/>
    </source>
</evidence>
<dbReference type="PROSITE" id="PS00101">
    <property type="entry name" value="HEXAPEP_TRANSFERASES"/>
    <property type="match status" value="1"/>
</dbReference>
<dbReference type="PANTHER" id="PTHR23416">
    <property type="entry name" value="SIALIC ACID SYNTHASE-RELATED"/>
    <property type="match status" value="1"/>
</dbReference>
<keyword evidence="1" id="KW-0808">Transferase</keyword>
<evidence type="ECO:0000313" key="3">
    <source>
        <dbReference type="EMBL" id="PWH08101.1"/>
    </source>
</evidence>
<accession>A0A2U2RQG9</accession>
<dbReference type="InterPro" id="IPR001451">
    <property type="entry name" value="Hexapep"/>
</dbReference>
<sequence length="208" mass="23221">MFGLGRIRDRYYRWCESVKFLSRNKGMRAGKNLDLRLSQYIHCAGSVVLGDNCRLYCWDASHGKPFDREPEIRIGERVHVTRNLTLQCTSEIIIEDDTLLASDIVMIDYNHGMSPLPDSYLDNDLELTSGIHIGRGAWIGNNVIILGGVKIGEKSIIGAGSVVTKSIPPYSIAVGNPAHVIKQYNPSTNLWESIRTNNEVDRAATKTM</sequence>
<dbReference type="Proteomes" id="UP000245582">
    <property type="component" value="Unassembled WGS sequence"/>
</dbReference>
<evidence type="ECO:0000256" key="2">
    <source>
        <dbReference type="ARBA" id="ARBA00022737"/>
    </source>
</evidence>
<proteinExistence type="predicted"/>
<evidence type="ECO:0000313" key="4">
    <source>
        <dbReference type="Proteomes" id="UP000245582"/>
    </source>
</evidence>
<dbReference type="SUPFAM" id="SSF51161">
    <property type="entry name" value="Trimeric LpxA-like enzymes"/>
    <property type="match status" value="1"/>
</dbReference>
<evidence type="ECO:0000256" key="1">
    <source>
        <dbReference type="ARBA" id="ARBA00022679"/>
    </source>
</evidence>
<dbReference type="AlphaFoldDB" id="A0A2U2RQG9"/>
<comment type="caution">
    <text evidence="3">The sequence shown here is derived from an EMBL/GenBank/DDBJ whole genome shotgun (WGS) entry which is preliminary data.</text>
</comment>
<dbReference type="CDD" id="cd04647">
    <property type="entry name" value="LbH_MAT_like"/>
    <property type="match status" value="1"/>
</dbReference>
<organism evidence="3 4">
    <name type="scientific">Bifidobacterium longum</name>
    <dbReference type="NCBI Taxonomy" id="216816"/>
    <lineage>
        <taxon>Bacteria</taxon>
        <taxon>Bacillati</taxon>
        <taxon>Actinomycetota</taxon>
        <taxon>Actinomycetes</taxon>
        <taxon>Bifidobacteriales</taxon>
        <taxon>Bifidobacteriaceae</taxon>
        <taxon>Bifidobacterium</taxon>
    </lineage>
</organism>
<dbReference type="InterPro" id="IPR051159">
    <property type="entry name" value="Hexapeptide_acetyltransf"/>
</dbReference>
<dbReference type="EMBL" id="PHUM01000017">
    <property type="protein sequence ID" value="PWH08101.1"/>
    <property type="molecule type" value="Genomic_DNA"/>
</dbReference>
<reference evidence="3 4" key="1">
    <citation type="submission" date="2017-11" db="EMBL/GenBank/DDBJ databases">
        <title>Draft genome sequence of Bifidobacterium longum UMA026, isolated from Holstein dairy cow feces.</title>
        <authorList>
            <person name="Albert K."/>
            <person name="Sela D.A."/>
        </authorList>
    </citation>
    <scope>NUCLEOTIDE SEQUENCE [LARGE SCALE GENOMIC DNA]</scope>
    <source>
        <strain evidence="3 4">UMA026</strain>
    </source>
</reference>
<gene>
    <name evidence="3" type="ORF">CWE05_10030</name>
</gene>
<keyword evidence="2" id="KW-0677">Repeat</keyword>
<dbReference type="Pfam" id="PF00132">
    <property type="entry name" value="Hexapep"/>
    <property type="match status" value="1"/>
</dbReference>
<name>A0A2U2RQG9_BIFLN</name>
<dbReference type="InterPro" id="IPR018357">
    <property type="entry name" value="Hexapep_transf_CS"/>
</dbReference>
<protein>
    <recommendedName>
        <fullName evidence="5">Acyltransferase</fullName>
    </recommendedName>
</protein>